<keyword evidence="3" id="KW-1185">Reference proteome</keyword>
<dbReference type="EMBL" id="NOXT01000099">
    <property type="protein sequence ID" value="OYQ30791.1"/>
    <property type="molecule type" value="Genomic_DNA"/>
</dbReference>
<dbReference type="RefSeq" id="WP_094473291.1">
    <property type="nucleotide sequence ID" value="NZ_NOXT01000099.1"/>
</dbReference>
<feature type="domain" description="L,D-TPase catalytic" evidence="1">
    <location>
        <begin position="21"/>
        <end position="158"/>
    </location>
</feature>
<proteinExistence type="predicted"/>
<dbReference type="AlphaFoldDB" id="A0A255YNL0"/>
<accession>A0A255YNL0</accession>
<dbReference type="Pfam" id="PF03734">
    <property type="entry name" value="YkuD"/>
    <property type="match status" value="1"/>
</dbReference>
<dbReference type="PANTHER" id="PTHR38589">
    <property type="entry name" value="BLR0621 PROTEIN"/>
    <property type="match status" value="1"/>
</dbReference>
<dbReference type="PANTHER" id="PTHR38589:SF1">
    <property type="entry name" value="BLR0621 PROTEIN"/>
    <property type="match status" value="1"/>
</dbReference>
<dbReference type="GO" id="GO:0016740">
    <property type="term" value="F:transferase activity"/>
    <property type="evidence" value="ECO:0007669"/>
    <property type="project" value="InterPro"/>
</dbReference>
<dbReference type="OrthoDB" id="9804204at2"/>
<dbReference type="Proteomes" id="UP000216991">
    <property type="component" value="Unassembled WGS sequence"/>
</dbReference>
<name>A0A255YNL0_9SPHN</name>
<evidence type="ECO:0000313" key="2">
    <source>
        <dbReference type="EMBL" id="OYQ30791.1"/>
    </source>
</evidence>
<evidence type="ECO:0000259" key="1">
    <source>
        <dbReference type="Pfam" id="PF03734"/>
    </source>
</evidence>
<dbReference type="InterPro" id="IPR005490">
    <property type="entry name" value="LD_TPept_cat_dom"/>
</dbReference>
<protein>
    <recommendedName>
        <fullName evidence="1">L,D-TPase catalytic domain-containing protein</fullName>
    </recommendedName>
</protein>
<gene>
    <name evidence="2" type="ORF">CHU93_06435</name>
</gene>
<evidence type="ECO:0000313" key="3">
    <source>
        <dbReference type="Proteomes" id="UP000216991"/>
    </source>
</evidence>
<comment type="caution">
    <text evidence="2">The sequence shown here is derived from an EMBL/GenBank/DDBJ whole genome shotgun (WGS) entry which is preliminary data.</text>
</comment>
<sequence>MTIFCANPAAGTVSAFGETHSASFGKGGWCPAADKREGDGKTPLGRWPIRAALIRPDRLPAPATRLPWRWLRPWDGWSDGTADPAYNRPVTIPHPHSHEALWRDDHAYDIILVLAHNDAPPVPGLGSAIFWHVRQPDGRPTEGCVAMDRAVLARWLAAMRPGDALSIAAD</sequence>
<reference evidence="2 3" key="1">
    <citation type="submission" date="2017-07" db="EMBL/GenBank/DDBJ databases">
        <title>Sandarakinorhabdus cyanobacteriorum sp. nov., a novel bacterium isolated from cyanobacterial aggregates in a eutrophic lake.</title>
        <authorList>
            <person name="Cai H."/>
        </authorList>
    </citation>
    <scope>NUCLEOTIDE SEQUENCE [LARGE SCALE GENOMIC DNA]</scope>
    <source>
        <strain evidence="2 3">TH057</strain>
    </source>
</reference>
<organism evidence="2 3">
    <name type="scientific">Sandarakinorhabdus cyanobacteriorum</name>
    <dbReference type="NCBI Taxonomy" id="1981098"/>
    <lineage>
        <taxon>Bacteria</taxon>
        <taxon>Pseudomonadati</taxon>
        <taxon>Pseudomonadota</taxon>
        <taxon>Alphaproteobacteria</taxon>
        <taxon>Sphingomonadales</taxon>
        <taxon>Sphingosinicellaceae</taxon>
        <taxon>Sandarakinorhabdus</taxon>
    </lineage>
</organism>